<keyword evidence="10 17" id="KW-0333">Golgi apparatus</keyword>
<name>A0ABN7S2L3_OIKDI</name>
<evidence type="ECO:0000256" key="14">
    <source>
        <dbReference type="ARBA" id="ARBA00038949"/>
    </source>
</evidence>
<dbReference type="SUPFAM" id="SSF53448">
    <property type="entry name" value="Nucleotide-diphospho-sugar transferases"/>
    <property type="match status" value="1"/>
</dbReference>
<dbReference type="Gene3D" id="3.10.180.20">
    <property type="entry name" value="N-Acetylglucosaminyltransferase I, Domain 2"/>
    <property type="match status" value="1"/>
</dbReference>
<evidence type="ECO:0000313" key="19">
    <source>
        <dbReference type="Proteomes" id="UP001158576"/>
    </source>
</evidence>
<evidence type="ECO:0000256" key="10">
    <source>
        <dbReference type="ARBA" id="ARBA00023034"/>
    </source>
</evidence>
<keyword evidence="8 17" id="KW-0735">Signal-anchor</keyword>
<keyword evidence="9" id="KW-1133">Transmembrane helix</keyword>
<keyword evidence="6" id="KW-0812">Transmembrane</keyword>
<evidence type="ECO:0000256" key="9">
    <source>
        <dbReference type="ARBA" id="ARBA00022989"/>
    </source>
</evidence>
<comment type="function">
    <text evidence="13 17">Initiates complex N-linked carbohydrate formation. Essential for the conversion of high-mannose to hybrid and complex N-glycans.</text>
</comment>
<evidence type="ECO:0000256" key="6">
    <source>
        <dbReference type="ARBA" id="ARBA00022692"/>
    </source>
</evidence>
<evidence type="ECO:0000256" key="15">
    <source>
        <dbReference type="ARBA" id="ARBA00041712"/>
    </source>
</evidence>
<evidence type="ECO:0000313" key="18">
    <source>
        <dbReference type="EMBL" id="CAG5089563.1"/>
    </source>
</evidence>
<evidence type="ECO:0000256" key="7">
    <source>
        <dbReference type="ARBA" id="ARBA00022723"/>
    </source>
</evidence>
<reference evidence="18 19" key="1">
    <citation type="submission" date="2021-04" db="EMBL/GenBank/DDBJ databases">
        <authorList>
            <person name="Bliznina A."/>
        </authorList>
    </citation>
    <scope>NUCLEOTIDE SEQUENCE [LARGE SCALE GENOMIC DNA]</scope>
</reference>
<proteinExistence type="inferred from homology"/>
<dbReference type="PANTHER" id="PTHR10468">
    <property type="entry name" value="PROTEIN O-LINKED-MANNOSE BETA-1,2-N-ACETYLGLUCOSAMINYLTRANSFERASE 1/ALPHA-1,3-MANNOSYL-GLYCOPROTEIN 2-BETA-N-ACETYLGLUCOSAMINYLTRANSFERASE"/>
    <property type="match status" value="1"/>
</dbReference>
<comment type="cofactor">
    <cofactor evidence="17">
        <name>Mn(2+)</name>
        <dbReference type="ChEBI" id="CHEBI:29035"/>
    </cofactor>
    <text evidence="17">The cofactor is mostly bound to the substrate.</text>
</comment>
<evidence type="ECO:0000256" key="3">
    <source>
        <dbReference type="ARBA" id="ARBA00006492"/>
    </source>
</evidence>
<evidence type="ECO:0000256" key="2">
    <source>
        <dbReference type="ARBA" id="ARBA00004922"/>
    </source>
</evidence>
<gene>
    <name evidence="18" type="ORF">OKIOD_LOCUS3822</name>
</gene>
<evidence type="ECO:0000256" key="1">
    <source>
        <dbReference type="ARBA" id="ARBA00004323"/>
    </source>
</evidence>
<dbReference type="Pfam" id="PF03071">
    <property type="entry name" value="GNT-I"/>
    <property type="match status" value="1"/>
</dbReference>
<evidence type="ECO:0000256" key="11">
    <source>
        <dbReference type="ARBA" id="ARBA00023136"/>
    </source>
</evidence>
<dbReference type="EC" id="2.4.1.101" evidence="14 17"/>
<evidence type="ECO:0000256" key="4">
    <source>
        <dbReference type="ARBA" id="ARBA00022676"/>
    </source>
</evidence>
<organism evidence="18 19">
    <name type="scientific">Oikopleura dioica</name>
    <name type="common">Tunicate</name>
    <dbReference type="NCBI Taxonomy" id="34765"/>
    <lineage>
        <taxon>Eukaryota</taxon>
        <taxon>Metazoa</taxon>
        <taxon>Chordata</taxon>
        <taxon>Tunicata</taxon>
        <taxon>Appendicularia</taxon>
        <taxon>Copelata</taxon>
        <taxon>Oikopleuridae</taxon>
        <taxon>Oikopleura</taxon>
    </lineage>
</organism>
<sequence length="317" mass="36642">MQGYFKLSRHYKFALSNIFKKFPGALGTIIVEDDLLVSHDFIDFFRKFSPLLNDPNENLFCLSTWNDNGKDDQIEQNPALVYRTDFLEVSIWDEEFASTWPTAFWDDWVRNVEQRKGRQCIHPEVPRTSTFGKVGVSNGQFFDQYLGKIHEFHGDFNWNQFDLNSIKRRQYDEQFLRKVENVPVASVSDFEMLQVPEVKLIYETKKEFENIARKISVMQDFKAGVPRMGYYGVVTALYKNKRDKKPITKASFKELCGWGVFRPLEVDAAVLKGKVVVPTHIASFGLSAKVKGQLPVSIGEPLVIKPSENINDEWYVA</sequence>
<comment type="similarity">
    <text evidence="3 17">Belongs to the glycosyltransferase 13 family.</text>
</comment>
<comment type="catalytic activity">
    <reaction evidence="16 17">
        <text>N(4)-(alpha-D-Man-(1-&gt;3)-[alpha-D-Man-(1-&gt;3)-[alpha-D-Man-(1-&gt;6)]-alpha-D-Man-(1-&gt;6)]-beta-D-Man-(1-&gt;4)-beta-D-GlcNAc-(1-&gt;4)-beta-D-GlcNAc)-L-asparaginyl-[protein] (N-glucan mannose isomer 5A1,2) + UDP-N-acetyl-alpha-D-glucosamine = N(4)-{beta-D-GlcNAc-(1-&gt;2)-alpha-D-Man-(1-&gt;3)-[alpha-D-Man-(1-&gt;3)-[alpha-D-Man-(1-&gt;6)]-alpha-D-Man-(1-&gt;6)]-beta-D-Man-(1-&gt;4)-beta-D-GlcNAc-(1-&gt;4)-beta-D-GlcNAc}-L-asparaginyl-[protein] + UDP + H(+)</text>
        <dbReference type="Rhea" id="RHEA:11456"/>
        <dbReference type="Rhea" id="RHEA-COMP:14367"/>
        <dbReference type="Rhea" id="RHEA-COMP:14368"/>
        <dbReference type="ChEBI" id="CHEBI:15378"/>
        <dbReference type="ChEBI" id="CHEBI:57705"/>
        <dbReference type="ChEBI" id="CHEBI:58223"/>
        <dbReference type="ChEBI" id="CHEBI:59087"/>
        <dbReference type="ChEBI" id="CHEBI:60625"/>
        <dbReference type="EC" id="2.4.1.101"/>
    </reaction>
</comment>
<evidence type="ECO:0000256" key="5">
    <source>
        <dbReference type="ARBA" id="ARBA00022679"/>
    </source>
</evidence>
<protein>
    <recommendedName>
        <fullName evidence="14 17">Alpha-1,3-mannosyl-glycoprotein 2-beta-N-acetylglucosaminyltransferase</fullName>
        <shortName evidence="17">GNT-I</shortName>
        <shortName evidence="17">GlcNAc-T I</shortName>
        <ecNumber evidence="14 17">2.4.1.101</ecNumber>
    </recommendedName>
    <alternativeName>
        <fullName evidence="15 17">N-glycosyl-oligosaccharide-glycoprotein N-acetylglucosaminyltransferase I</fullName>
    </alternativeName>
</protein>
<evidence type="ECO:0000256" key="16">
    <source>
        <dbReference type="ARBA" id="ARBA00049421"/>
    </source>
</evidence>
<dbReference type="PANTHER" id="PTHR10468:SF0">
    <property type="entry name" value="ALPHA-1,3-MANNOSYL-GLYCOPROTEIN 2-BETA-N-ACETYLGLUCOSAMINYLTRANSFERASE"/>
    <property type="match status" value="1"/>
</dbReference>
<evidence type="ECO:0000256" key="17">
    <source>
        <dbReference type="RuleBase" id="RU368119"/>
    </source>
</evidence>
<evidence type="ECO:0000256" key="12">
    <source>
        <dbReference type="ARBA" id="ARBA00023211"/>
    </source>
</evidence>
<keyword evidence="4 17" id="KW-0328">Glycosyltransferase</keyword>
<keyword evidence="11" id="KW-0472">Membrane</keyword>
<keyword evidence="5" id="KW-0808">Transferase</keyword>
<dbReference type="EMBL" id="OU015568">
    <property type="protein sequence ID" value="CAG5089563.1"/>
    <property type="molecule type" value="Genomic_DNA"/>
</dbReference>
<accession>A0ABN7S2L3</accession>
<keyword evidence="19" id="KW-1185">Reference proteome</keyword>
<comment type="subcellular location">
    <subcellularLocation>
        <location evidence="1 17">Golgi apparatus membrane</location>
        <topology evidence="1 17">Single-pass type II membrane protein</topology>
    </subcellularLocation>
</comment>
<dbReference type="Gene3D" id="3.90.550.10">
    <property type="entry name" value="Spore Coat Polysaccharide Biosynthesis Protein SpsA, Chain A"/>
    <property type="match status" value="1"/>
</dbReference>
<dbReference type="InterPro" id="IPR004139">
    <property type="entry name" value="Glyco_trans_13"/>
</dbReference>
<dbReference type="InterPro" id="IPR052261">
    <property type="entry name" value="Glycosyltransferase_13"/>
</dbReference>
<evidence type="ECO:0000256" key="8">
    <source>
        <dbReference type="ARBA" id="ARBA00022968"/>
    </source>
</evidence>
<keyword evidence="12 17" id="KW-0464">Manganese</keyword>
<dbReference type="InterPro" id="IPR029044">
    <property type="entry name" value="Nucleotide-diphossugar_trans"/>
</dbReference>
<keyword evidence="7 17" id="KW-0479">Metal-binding</keyword>
<dbReference type="Proteomes" id="UP001158576">
    <property type="component" value="Chromosome PAR"/>
</dbReference>
<comment type="pathway">
    <text evidence="2 17">Protein modification; protein glycosylation.</text>
</comment>
<evidence type="ECO:0000256" key="13">
    <source>
        <dbReference type="ARBA" id="ARBA00037706"/>
    </source>
</evidence>